<dbReference type="OrthoDB" id="7554786at2"/>
<reference evidence="2 3" key="1">
    <citation type="submission" date="2019-12" db="EMBL/GenBank/DDBJ databases">
        <title>Shinella granuli gen. nov., sp. nov., and proposal of the reclassification of Zoogloea ramigera ATCC 19623 as Shinella zoogloeoides sp. nov.</title>
        <authorList>
            <person name="Gao J."/>
        </authorList>
    </citation>
    <scope>NUCLEOTIDE SEQUENCE [LARGE SCALE GENOMIC DNA]</scope>
    <source>
        <strain evidence="2 3">DSM 287</strain>
    </source>
</reference>
<evidence type="ECO:0000313" key="2">
    <source>
        <dbReference type="EMBL" id="MXN99413.1"/>
    </source>
</evidence>
<evidence type="ECO:0000313" key="3">
    <source>
        <dbReference type="Proteomes" id="UP000440304"/>
    </source>
</evidence>
<sequence>MIAAVSPNSEFYHQGGNSPVQNSFERPSNMDTCIIAEPTTSRPTFEVQGKTYIEDIRGRLIPADQYEELSTPVGLVDINGRAHVQDAEGRWVDWSLVKAREQLQDEVVRKIIAFALDLSAQVSRFRRHTEGDLASIMSLLEQEYGVTLGGPGGNFMLRTFDDLMRVELKVGKFMEFGPEIHSAKALIDEYLRALTTDAIPELQTLVLGAFEVDKKGKLDRQKILDLRKYDITDDRWVRAMKAITDAERTVMVREYLHFKIRKTHKDEFRAITINLAKA</sequence>
<organism evidence="2 3">
    <name type="scientific">Shinella zoogloeoides</name>
    <name type="common">Crabtreella saccharophila</name>
    <dbReference type="NCBI Taxonomy" id="352475"/>
    <lineage>
        <taxon>Bacteria</taxon>
        <taxon>Pseudomonadati</taxon>
        <taxon>Pseudomonadota</taxon>
        <taxon>Alphaproteobacteria</taxon>
        <taxon>Hyphomicrobiales</taxon>
        <taxon>Rhizobiaceae</taxon>
        <taxon>Shinella</taxon>
    </lineage>
</organism>
<evidence type="ECO:0000256" key="1">
    <source>
        <dbReference type="SAM" id="MobiDB-lite"/>
    </source>
</evidence>
<protein>
    <submittedName>
        <fullName evidence="2">DUF3164 family protein</fullName>
    </submittedName>
</protein>
<dbReference type="RefSeq" id="WP_160784822.1">
    <property type="nucleotide sequence ID" value="NZ_CP086610.1"/>
</dbReference>
<name>A0A6N8TDX9_SHIZO</name>
<dbReference type="Pfam" id="PF11363">
    <property type="entry name" value="DUF3164"/>
    <property type="match status" value="1"/>
</dbReference>
<dbReference type="EMBL" id="WUML01000002">
    <property type="protein sequence ID" value="MXN99413.1"/>
    <property type="molecule type" value="Genomic_DNA"/>
</dbReference>
<comment type="caution">
    <text evidence="2">The sequence shown here is derived from an EMBL/GenBank/DDBJ whole genome shotgun (WGS) entry which is preliminary data.</text>
</comment>
<proteinExistence type="predicted"/>
<dbReference type="Proteomes" id="UP000440304">
    <property type="component" value="Unassembled WGS sequence"/>
</dbReference>
<dbReference type="InterPro" id="IPR021505">
    <property type="entry name" value="Phage_B3_Orf6"/>
</dbReference>
<accession>A0A6N8TDX9</accession>
<gene>
    <name evidence="2" type="ORF">GR156_03820</name>
</gene>
<dbReference type="AlphaFoldDB" id="A0A6N8TDX9"/>
<feature type="region of interest" description="Disordered" evidence="1">
    <location>
        <begin position="1"/>
        <end position="25"/>
    </location>
</feature>